<dbReference type="Proteomes" id="UP000076727">
    <property type="component" value="Unassembled WGS sequence"/>
</dbReference>
<dbReference type="AlphaFoldDB" id="A0A165PIU4"/>
<evidence type="ECO:0000313" key="1">
    <source>
        <dbReference type="EMBL" id="KZT68264.1"/>
    </source>
</evidence>
<evidence type="ECO:0000313" key="2">
    <source>
        <dbReference type="Proteomes" id="UP000076727"/>
    </source>
</evidence>
<reference evidence="1 2" key="1">
    <citation type="journal article" date="2016" name="Mol. Biol. Evol.">
        <title>Comparative Genomics of Early-Diverging Mushroom-Forming Fungi Provides Insights into the Origins of Lignocellulose Decay Capabilities.</title>
        <authorList>
            <person name="Nagy L.G."/>
            <person name="Riley R."/>
            <person name="Tritt A."/>
            <person name="Adam C."/>
            <person name="Daum C."/>
            <person name="Floudas D."/>
            <person name="Sun H."/>
            <person name="Yadav J.S."/>
            <person name="Pangilinan J."/>
            <person name="Larsson K.H."/>
            <person name="Matsuura K."/>
            <person name="Barry K."/>
            <person name="Labutti K."/>
            <person name="Kuo R."/>
            <person name="Ohm R.A."/>
            <person name="Bhattacharya S.S."/>
            <person name="Shirouzu T."/>
            <person name="Yoshinaga Y."/>
            <person name="Martin F.M."/>
            <person name="Grigoriev I.V."/>
            <person name="Hibbett D.S."/>
        </authorList>
    </citation>
    <scope>NUCLEOTIDE SEQUENCE [LARGE SCALE GENOMIC DNA]</scope>
    <source>
        <strain evidence="1 2">L-15889</strain>
    </source>
</reference>
<dbReference type="EMBL" id="KV429068">
    <property type="protein sequence ID" value="KZT68264.1"/>
    <property type="molecule type" value="Genomic_DNA"/>
</dbReference>
<name>A0A165PIU4_9APHY</name>
<dbReference type="OrthoDB" id="2773799at2759"/>
<protein>
    <recommendedName>
        <fullName evidence="3">RNI-like protein</fullName>
    </recommendedName>
</protein>
<keyword evidence="2" id="KW-1185">Reference proteome</keyword>
<evidence type="ECO:0008006" key="3">
    <source>
        <dbReference type="Google" id="ProtNLM"/>
    </source>
</evidence>
<dbReference type="SUPFAM" id="SSF52047">
    <property type="entry name" value="RNI-like"/>
    <property type="match status" value="1"/>
</dbReference>
<dbReference type="InterPro" id="IPR032675">
    <property type="entry name" value="LRR_dom_sf"/>
</dbReference>
<proteinExistence type="predicted"/>
<dbReference type="STRING" id="1314783.A0A165PIU4"/>
<sequence length="516" mass="56881">MSASRALHCLDILQEVLTCLRECGEWGTLASCAAVNKTFCDPALDDLWKKTSDLTPLFAILTSFHATEITEGFDTSIRYWLSGDILPEDLHRLQFYARKIIELEVDDSNEELESSTLLSLSRALGGQPLLPRLQRLIWIQMDPADNNILYLVNPSLRYLGFSCEDTSATIASTTVGPCVSPFDSLLHEVATATPYLREFCLELDDASCSLAPIVAWRNLRHIDLAAPSVGLGQCAQLTALSRLDGLTHLSLCGLGQLGTDDVQAFRQFRTLEELFCEGETTSITRVLEQFGKSASTIRKLRVKVSAGSDIDVLGLTDVIKTHFDASLRELSFQVCCGKLQPTNSGVSFLDLIRPLLDMRDLRVVSLQTDGSSSTWCNEVLCAMASAWPAVVSLEVLWAVSDDRGPTLQCLPHVARCCPHLRRLCLTSVGCTWDASLNVVSPASHGLQTLSTIRDLRIPTNPDKSVADIALFLDRLFPSLDTSEIPSSAPPLSTRWREVVGLVRELRRARMQEGHCM</sequence>
<accession>A0A165PIU4</accession>
<organism evidence="1 2">
    <name type="scientific">Daedalea quercina L-15889</name>
    <dbReference type="NCBI Taxonomy" id="1314783"/>
    <lineage>
        <taxon>Eukaryota</taxon>
        <taxon>Fungi</taxon>
        <taxon>Dikarya</taxon>
        <taxon>Basidiomycota</taxon>
        <taxon>Agaricomycotina</taxon>
        <taxon>Agaricomycetes</taxon>
        <taxon>Polyporales</taxon>
        <taxon>Fomitopsis</taxon>
    </lineage>
</organism>
<dbReference type="Gene3D" id="3.80.10.10">
    <property type="entry name" value="Ribonuclease Inhibitor"/>
    <property type="match status" value="1"/>
</dbReference>
<gene>
    <name evidence="1" type="ORF">DAEQUDRAFT_766447</name>
</gene>